<evidence type="ECO:0000256" key="3">
    <source>
        <dbReference type="ARBA" id="ARBA00022989"/>
    </source>
</evidence>
<feature type="transmembrane region" description="Helical" evidence="5">
    <location>
        <begin position="61"/>
        <end position="79"/>
    </location>
</feature>
<reference evidence="7" key="1">
    <citation type="submission" date="2022-01" db="EMBL/GenBank/DDBJ databases">
        <title>Genome sequnece data of strain Bradyrhizobium sp. nov.</title>
        <authorList>
            <person name="Zhang J."/>
        </authorList>
    </citation>
    <scope>NUCLEOTIDE SEQUENCE</scope>
    <source>
        <strain evidence="8">WYCCWR 12774</strain>
        <strain evidence="7">WYCCWR 13023</strain>
    </source>
</reference>
<feature type="domain" description="O-antigen ligase-related" evidence="6">
    <location>
        <begin position="189"/>
        <end position="336"/>
    </location>
</feature>
<evidence type="ECO:0000313" key="8">
    <source>
        <dbReference type="EMBL" id="MCG2669092.1"/>
    </source>
</evidence>
<name>A0A9X1UDP3_9BRAD</name>
<proteinExistence type="predicted"/>
<dbReference type="PANTHER" id="PTHR37422">
    <property type="entry name" value="TEICHURONIC ACID BIOSYNTHESIS PROTEIN TUAE"/>
    <property type="match status" value="1"/>
</dbReference>
<keyword evidence="3 5" id="KW-1133">Transmembrane helix</keyword>
<accession>A0A9X1UDP3</accession>
<feature type="transmembrane region" description="Helical" evidence="5">
    <location>
        <begin position="85"/>
        <end position="107"/>
    </location>
</feature>
<sequence>MTKEKVSRNLLIARQVVAVATAFFLPLSTSGEAIAASTFMVLAIATLDLQRFTATARSPAAWLPAALFALILIGVTWSSEPLPVAFKWVGPYVKLLLIPIVMATAFSRKDGIQIAFGFLAACTILLILSWASVIWPSGPWGWFKMQGVPVKDNAVQSGEFALCAFGLAYAGLLLWGENRTRAILALSLAALFFTNVMIIFVSKTGILMATALLALLLLETQGWRRGLLFAVPAALVIVIALSFSPSAQLRFKQFLAGAEPLHEDHDNFSTVARLYFWKQSRQLIASAPVLGHGTGSIAGLYRNLDQSKTFGDIPDPHNQFLHTTLQTGLVGGALLIAMWVAHLALFWGSGPLRAMGLAIVVQNVLGSLFNSHLSTVTQGTLYCLGVGLVGALILGARLPVSPAKHATDGVVTKSIGAASA</sequence>
<dbReference type="PANTHER" id="PTHR37422:SF13">
    <property type="entry name" value="LIPOPOLYSACCHARIDE BIOSYNTHESIS PROTEIN PA4999-RELATED"/>
    <property type="match status" value="1"/>
</dbReference>
<dbReference type="EMBL" id="JAKLTY010000030">
    <property type="protein sequence ID" value="MCG2631619.1"/>
    <property type="molecule type" value="Genomic_DNA"/>
</dbReference>
<comment type="subcellular location">
    <subcellularLocation>
        <location evidence="1">Membrane</location>
        <topology evidence="1">Multi-pass membrane protein</topology>
    </subcellularLocation>
</comment>
<dbReference type="InterPro" id="IPR007016">
    <property type="entry name" value="O-antigen_ligase-rel_domated"/>
</dbReference>
<keyword evidence="4 5" id="KW-0472">Membrane</keyword>
<comment type="caution">
    <text evidence="7">The sequence shown here is derived from an EMBL/GenBank/DDBJ whole genome shotgun (WGS) entry which is preliminary data.</text>
</comment>
<keyword evidence="9" id="KW-1185">Reference proteome</keyword>
<dbReference type="Proteomes" id="UP001139012">
    <property type="component" value="Unassembled WGS sequence"/>
</dbReference>
<evidence type="ECO:0000259" key="6">
    <source>
        <dbReference type="Pfam" id="PF04932"/>
    </source>
</evidence>
<keyword evidence="7" id="KW-0436">Ligase</keyword>
<dbReference type="EMBL" id="JAKLUA010000005">
    <property type="protein sequence ID" value="MCG2669092.1"/>
    <property type="molecule type" value="Genomic_DNA"/>
</dbReference>
<feature type="transmembrane region" description="Helical" evidence="5">
    <location>
        <begin position="379"/>
        <end position="396"/>
    </location>
</feature>
<evidence type="ECO:0000256" key="5">
    <source>
        <dbReference type="SAM" id="Phobius"/>
    </source>
</evidence>
<evidence type="ECO:0000256" key="1">
    <source>
        <dbReference type="ARBA" id="ARBA00004141"/>
    </source>
</evidence>
<gene>
    <name evidence="8" type="ORF">L6637_19190</name>
    <name evidence="7" type="ORF">L6654_33815</name>
</gene>
<dbReference type="AlphaFoldDB" id="A0A9X1UDP3"/>
<evidence type="ECO:0000256" key="2">
    <source>
        <dbReference type="ARBA" id="ARBA00022692"/>
    </source>
</evidence>
<evidence type="ECO:0000256" key="4">
    <source>
        <dbReference type="ARBA" id="ARBA00023136"/>
    </source>
</evidence>
<evidence type="ECO:0000313" key="7">
    <source>
        <dbReference type="EMBL" id="MCG2631619.1"/>
    </source>
</evidence>
<feature type="transmembrane region" description="Helical" evidence="5">
    <location>
        <begin position="324"/>
        <end position="347"/>
    </location>
</feature>
<organism evidence="7 10">
    <name type="scientific">Bradyrhizobium zhengyangense</name>
    <dbReference type="NCBI Taxonomy" id="2911009"/>
    <lineage>
        <taxon>Bacteria</taxon>
        <taxon>Pseudomonadati</taxon>
        <taxon>Pseudomonadota</taxon>
        <taxon>Alphaproteobacteria</taxon>
        <taxon>Hyphomicrobiales</taxon>
        <taxon>Nitrobacteraceae</taxon>
        <taxon>Bradyrhizobium</taxon>
    </lineage>
</organism>
<dbReference type="GO" id="GO:0016874">
    <property type="term" value="F:ligase activity"/>
    <property type="evidence" value="ECO:0007669"/>
    <property type="project" value="UniProtKB-KW"/>
</dbReference>
<dbReference type="Proteomes" id="UP001139054">
    <property type="component" value="Unassembled WGS sequence"/>
</dbReference>
<keyword evidence="2 5" id="KW-0812">Transmembrane</keyword>
<feature type="transmembrane region" description="Helical" evidence="5">
    <location>
        <begin position="222"/>
        <end position="243"/>
    </location>
</feature>
<dbReference type="RefSeq" id="WP_237859743.1">
    <property type="nucleotide sequence ID" value="NZ_JAKLTY010000030.1"/>
</dbReference>
<evidence type="ECO:0000313" key="10">
    <source>
        <dbReference type="Proteomes" id="UP001139054"/>
    </source>
</evidence>
<feature type="transmembrane region" description="Helical" evidence="5">
    <location>
        <begin position="114"/>
        <end position="135"/>
    </location>
</feature>
<protein>
    <submittedName>
        <fullName evidence="7">O-antigen ligase family protein</fullName>
    </submittedName>
</protein>
<dbReference type="Pfam" id="PF04932">
    <property type="entry name" value="Wzy_C"/>
    <property type="match status" value="1"/>
</dbReference>
<feature type="transmembrane region" description="Helical" evidence="5">
    <location>
        <begin position="155"/>
        <end position="175"/>
    </location>
</feature>
<feature type="transmembrane region" description="Helical" evidence="5">
    <location>
        <begin position="182"/>
        <end position="202"/>
    </location>
</feature>
<evidence type="ECO:0000313" key="9">
    <source>
        <dbReference type="Proteomes" id="UP001139012"/>
    </source>
</evidence>
<dbReference type="InterPro" id="IPR051533">
    <property type="entry name" value="WaaL-like"/>
</dbReference>
<dbReference type="GO" id="GO:0016020">
    <property type="term" value="C:membrane"/>
    <property type="evidence" value="ECO:0007669"/>
    <property type="project" value="UniProtKB-SubCell"/>
</dbReference>